<dbReference type="Proteomes" id="UP000034293">
    <property type="component" value="Unassembled WGS sequence"/>
</dbReference>
<accession>A0A0G0SIQ9</accession>
<reference evidence="2 3" key="1">
    <citation type="journal article" date="2015" name="Nature">
        <title>rRNA introns, odd ribosomes, and small enigmatic genomes across a large radiation of phyla.</title>
        <authorList>
            <person name="Brown C.T."/>
            <person name="Hug L.A."/>
            <person name="Thomas B.C."/>
            <person name="Sharon I."/>
            <person name="Castelle C.J."/>
            <person name="Singh A."/>
            <person name="Wilkins M.J."/>
            <person name="Williams K.H."/>
            <person name="Banfield J.F."/>
        </authorList>
    </citation>
    <scope>NUCLEOTIDE SEQUENCE [LARGE SCALE GENOMIC DNA]</scope>
</reference>
<protein>
    <submittedName>
        <fullName evidence="2">Glycosyl transferase family 2</fullName>
    </submittedName>
</protein>
<sequence length="240" mass="28004">MLDIVLRYEPIVNDIKKNKYKKILEVGSDDYGVAPFLNLTSKITLFDFSFRRKSLKTVFYKTGSVLKLPFEDKSFESVISLDMLEHIPPKLRNKALSELMRVTKKTLYLGFPCDSAARKRDKIFFNLVSPFKNSPHIKYIKEHLQNGLPSSKAVVKKIKVYKPESIQEVNNLNAKIEIFLVVLSNLDFLPLLALQKLLDRIHIDILPFAFRFFMFSFGWLSKPLSFDKCYRKIFIISKRI</sequence>
<dbReference type="Gene3D" id="3.40.50.150">
    <property type="entry name" value="Vaccinia Virus protein VP39"/>
    <property type="match status" value="1"/>
</dbReference>
<evidence type="ECO:0000313" key="2">
    <source>
        <dbReference type="EMBL" id="KKR64758.1"/>
    </source>
</evidence>
<keyword evidence="2" id="KW-0808">Transferase</keyword>
<feature type="domain" description="Methyltransferase type 11" evidence="1">
    <location>
        <begin position="58"/>
        <end position="105"/>
    </location>
</feature>
<organism evidence="2 3">
    <name type="scientific">Candidatus Woesebacteria bacterium GW2011_GWA1_40_43</name>
    <dbReference type="NCBI Taxonomy" id="1618553"/>
    <lineage>
        <taxon>Bacteria</taxon>
        <taxon>Candidatus Woeseibacteriota</taxon>
    </lineage>
</organism>
<dbReference type="InterPro" id="IPR013216">
    <property type="entry name" value="Methyltransf_11"/>
</dbReference>
<evidence type="ECO:0000313" key="3">
    <source>
        <dbReference type="Proteomes" id="UP000034293"/>
    </source>
</evidence>
<evidence type="ECO:0000259" key="1">
    <source>
        <dbReference type="Pfam" id="PF08241"/>
    </source>
</evidence>
<dbReference type="EMBL" id="LBZA01000001">
    <property type="protein sequence ID" value="KKR64758.1"/>
    <property type="molecule type" value="Genomic_DNA"/>
</dbReference>
<dbReference type="AlphaFoldDB" id="A0A0G0SIQ9"/>
<comment type="caution">
    <text evidence="2">The sequence shown here is derived from an EMBL/GenBank/DDBJ whole genome shotgun (WGS) entry which is preliminary data.</text>
</comment>
<dbReference type="SUPFAM" id="SSF53335">
    <property type="entry name" value="S-adenosyl-L-methionine-dependent methyltransferases"/>
    <property type="match status" value="1"/>
</dbReference>
<dbReference type="Pfam" id="PF08241">
    <property type="entry name" value="Methyltransf_11"/>
    <property type="match status" value="1"/>
</dbReference>
<name>A0A0G0SIQ9_9BACT</name>
<gene>
    <name evidence="2" type="ORF">UU02_C0001G0012</name>
</gene>
<dbReference type="InterPro" id="IPR029063">
    <property type="entry name" value="SAM-dependent_MTases_sf"/>
</dbReference>
<proteinExistence type="predicted"/>
<dbReference type="GO" id="GO:0008757">
    <property type="term" value="F:S-adenosylmethionine-dependent methyltransferase activity"/>
    <property type="evidence" value="ECO:0007669"/>
    <property type="project" value="InterPro"/>
</dbReference>